<keyword evidence="7" id="KW-0139">CF(1)</keyword>
<evidence type="ECO:0000313" key="8">
    <source>
        <dbReference type="EMBL" id="KAF1305471.1"/>
    </source>
</evidence>
<dbReference type="InterPro" id="IPR000711">
    <property type="entry name" value="ATPase_OSCP/dsu"/>
</dbReference>
<keyword evidence="4 7" id="KW-0406">Ion transport</keyword>
<protein>
    <recommendedName>
        <fullName evidence="7">ATP synthase subunit delta</fullName>
    </recommendedName>
    <alternativeName>
        <fullName evidence="7">ATP synthase F(1) sector subunit delta</fullName>
    </alternativeName>
    <alternativeName>
        <fullName evidence="7">F-type ATPase subunit delta</fullName>
        <shortName evidence="7">F-ATPase subunit delta</shortName>
    </alternativeName>
</protein>
<name>A0ABQ6Z2C1_9ENTE</name>
<dbReference type="PANTHER" id="PTHR11910">
    <property type="entry name" value="ATP SYNTHASE DELTA CHAIN"/>
    <property type="match status" value="1"/>
</dbReference>
<evidence type="ECO:0000313" key="9">
    <source>
        <dbReference type="Proteomes" id="UP000782705"/>
    </source>
</evidence>
<comment type="similarity">
    <text evidence="7">Belongs to the ATPase delta chain family.</text>
</comment>
<keyword evidence="9" id="KW-1185">Reference proteome</keyword>
<evidence type="ECO:0000256" key="6">
    <source>
        <dbReference type="ARBA" id="ARBA00023310"/>
    </source>
</evidence>
<organism evidence="8 9">
    <name type="scientific">Candidatus Enterococcus willemsii</name>
    <dbReference type="NCBI Taxonomy" id="1857215"/>
    <lineage>
        <taxon>Bacteria</taxon>
        <taxon>Bacillati</taxon>
        <taxon>Bacillota</taxon>
        <taxon>Bacilli</taxon>
        <taxon>Lactobacillales</taxon>
        <taxon>Enterococcaceae</taxon>
        <taxon>Enterococcus</taxon>
    </lineage>
</organism>
<dbReference type="Gene3D" id="1.10.520.20">
    <property type="entry name" value="N-terminal domain of the delta subunit of the F1F0-ATP synthase"/>
    <property type="match status" value="1"/>
</dbReference>
<dbReference type="EMBL" id="MAEL01000014">
    <property type="protein sequence ID" value="KAF1305471.1"/>
    <property type="molecule type" value="Genomic_DNA"/>
</dbReference>
<evidence type="ECO:0000256" key="3">
    <source>
        <dbReference type="ARBA" id="ARBA00022781"/>
    </source>
</evidence>
<proteinExistence type="inferred from homology"/>
<evidence type="ECO:0000256" key="7">
    <source>
        <dbReference type="HAMAP-Rule" id="MF_01416"/>
    </source>
</evidence>
<evidence type="ECO:0000256" key="5">
    <source>
        <dbReference type="ARBA" id="ARBA00023136"/>
    </source>
</evidence>
<evidence type="ECO:0000256" key="4">
    <source>
        <dbReference type="ARBA" id="ARBA00023065"/>
    </source>
</evidence>
<dbReference type="PRINTS" id="PR00125">
    <property type="entry name" value="ATPASEDELTA"/>
</dbReference>
<comment type="function">
    <text evidence="7">This protein is part of the stalk that links CF(0) to CF(1). It either transmits conformational changes from CF(0) to CF(1) or is implicated in proton conduction.</text>
</comment>
<reference evidence="8 9" key="1">
    <citation type="submission" date="2016-06" db="EMBL/GenBank/DDBJ databases">
        <title>Four novel species of enterococci isolated from chicken manure.</title>
        <authorList>
            <person name="Van Tyne D."/>
        </authorList>
    </citation>
    <scope>NUCLEOTIDE SEQUENCE [LARGE SCALE GENOMIC DNA]</scope>
    <source>
        <strain evidence="8 9">CU12B</strain>
    </source>
</reference>
<dbReference type="Proteomes" id="UP000782705">
    <property type="component" value="Unassembled WGS sequence"/>
</dbReference>
<evidence type="ECO:0000256" key="1">
    <source>
        <dbReference type="ARBA" id="ARBA00004370"/>
    </source>
</evidence>
<comment type="function">
    <text evidence="7">F(1)F(0) ATP synthase produces ATP from ADP in the presence of a proton or sodium gradient. F-type ATPases consist of two structural domains, F(1) containing the extramembraneous catalytic core and F(0) containing the membrane proton channel, linked together by a central stalk and a peripheral stalk. During catalysis, ATP synthesis in the catalytic domain of F(1) is coupled via a rotary mechanism of the central stalk subunits to proton translocation.</text>
</comment>
<gene>
    <name evidence="7" type="primary">atpH</name>
    <name evidence="8" type="ORF">BAU17_07200</name>
</gene>
<keyword evidence="2 7" id="KW-0813">Transport</keyword>
<keyword evidence="7" id="KW-1003">Cell membrane</keyword>
<comment type="subcellular location">
    <subcellularLocation>
        <location evidence="7">Cell membrane</location>
        <topology evidence="7">Peripheral membrane protein</topology>
    </subcellularLocation>
    <subcellularLocation>
        <location evidence="1">Membrane</location>
    </subcellularLocation>
</comment>
<evidence type="ECO:0000256" key="2">
    <source>
        <dbReference type="ARBA" id="ARBA00022448"/>
    </source>
</evidence>
<dbReference type="Pfam" id="PF00213">
    <property type="entry name" value="OSCP"/>
    <property type="match status" value="1"/>
</dbReference>
<accession>A0ABQ6Z2C1</accession>
<dbReference type="HAMAP" id="MF_01416">
    <property type="entry name" value="ATP_synth_delta_bact"/>
    <property type="match status" value="1"/>
</dbReference>
<dbReference type="NCBIfam" id="TIGR01145">
    <property type="entry name" value="ATP_synt_delta"/>
    <property type="match status" value="1"/>
</dbReference>
<keyword evidence="5 7" id="KW-0472">Membrane</keyword>
<keyword evidence="6 7" id="KW-0066">ATP synthesis</keyword>
<dbReference type="SUPFAM" id="SSF47928">
    <property type="entry name" value="N-terminal domain of the delta subunit of the F1F0-ATP synthase"/>
    <property type="match status" value="1"/>
</dbReference>
<keyword evidence="3 7" id="KW-0375">Hydrogen ion transport</keyword>
<dbReference type="RefSeq" id="WP_161901144.1">
    <property type="nucleotide sequence ID" value="NZ_MAEL01000014.1"/>
</dbReference>
<comment type="caution">
    <text evidence="8">The sequence shown here is derived from an EMBL/GenBank/DDBJ whole genome shotgun (WGS) entry which is preliminary data.</text>
</comment>
<dbReference type="InterPro" id="IPR026015">
    <property type="entry name" value="ATP_synth_OSCP/delta_N_sf"/>
</dbReference>
<sequence length="180" mass="20811">MKLDKLTVARRYGKALFELAVESKQAEDVYNELLKVRGIFEEIPELGDLLSDVRLENDEKRQIMDNLLEGFTGIVHNALEVIYQYNRMYDMPLIIDEYEKRFNDKRGVLLGSVTTAVPLTESQRQVLSNKAAERFGYKTAQLKEIVNPDILGGMVFEANHRVIDGSIKSRLEYLRKELRK</sequence>